<keyword evidence="3" id="KW-0645">Protease</keyword>
<dbReference type="InterPro" id="IPR033413">
    <property type="entry name" value="DUF5117"/>
</dbReference>
<sequence>MKFIVSNNKFILIAFLCILGIGIQHTEAQSKKKKLKKGTSEQVDTGKKEKNEKTIKELTKKSEKIEGLFTMYRDTIDGTTKMLIHKDQIGKEFIYFSQITDGVADAGAFRGAYLDSKIFKIEKHFDKIEFIQKNVSFYFDENNALSKSSGANVSDGILASLTIEAQDDKKENYLITSDALFIKETFNQIKRPAVPGASPFSFKLGNLSEEKTKIKKIQNYPENLNIQSHYVYSKSSILNKGSNAVVDGRNITIKVAHSLIAMPENDYQPRFDDPRVGYFTTQVTDMTSKKVAPYRDLIHRWNLVKKDPTAKISEPVQPIVWWIENSTPLEFRASIKQGVLEWNKAFEKAGFKNAIVVKTQPDDATWDAGDIRYNVLRWTSSPAPRFGGYGPSFVNPRTGEILGADIMLEYVHHTNRVRIDKIFNLNETNTEYTPINNTHAYCSFGEMTHENTLFGQTALKAFGSSIEEIEGMKKEAMINLIMHEVGHTLGLNHNMKSSQLFSPAQLYDPAFIKGKSLTGSVMDYEAINVTIDKANQGHFYSEVLGPYDDWAIQFGYSQIQSPDELDLILAKSIQPELSFGNDADDMRSPGKGIDPRVMTGDLSNDQITYSIDRIKLVTDILKDLKSQFNQPGETYQELLQAFFILKSQYGRAGDVISRFIGGVYVDRSTIGQNEAMQPFTPVSYSDQKRAMQALSDYIFAPNAFDTPAELYNYLAAQRRGFNFFSNPEDPRIHKMVLGYQKRVLDHILHPNTLQRITDSELYGNTYALSEFMTDLNSSIFKADVAGSINTFRQNLQLEYVKKLIKILFDTVPKSDSKRKQPPYTYAAKSMALYNLKSIKSMVSNNTGNILSKAHKDHLKTLINNSIDAIK</sequence>
<evidence type="ECO:0000313" key="3">
    <source>
        <dbReference type="EMBL" id="GAA3515416.1"/>
    </source>
</evidence>
<evidence type="ECO:0000259" key="1">
    <source>
        <dbReference type="Pfam" id="PF16313"/>
    </source>
</evidence>
<gene>
    <name evidence="3" type="ORF">GCM10022393_31730</name>
</gene>
<accession>A0ABP6USN2</accession>
<comment type="caution">
    <text evidence="3">The sequence shown here is derived from an EMBL/GenBank/DDBJ whole genome shotgun (WGS) entry which is preliminary data.</text>
</comment>
<dbReference type="Pfam" id="PF16313">
    <property type="entry name" value="DUF4953"/>
    <property type="match status" value="1"/>
</dbReference>
<dbReference type="PANTHER" id="PTHR38478">
    <property type="entry name" value="PEPTIDASE M1A AND M12B"/>
    <property type="match status" value="1"/>
</dbReference>
<reference evidence="4" key="1">
    <citation type="journal article" date="2019" name="Int. J. Syst. Evol. Microbiol.">
        <title>The Global Catalogue of Microorganisms (GCM) 10K type strain sequencing project: providing services to taxonomists for standard genome sequencing and annotation.</title>
        <authorList>
            <consortium name="The Broad Institute Genomics Platform"/>
            <consortium name="The Broad Institute Genome Sequencing Center for Infectious Disease"/>
            <person name="Wu L."/>
            <person name="Ma J."/>
        </authorList>
    </citation>
    <scope>NUCLEOTIDE SEQUENCE [LARGE SCALE GENOMIC DNA]</scope>
    <source>
        <strain evidence="4">JCM 17106</strain>
    </source>
</reference>
<organism evidence="3 4">
    <name type="scientific">Aquimarina addita</name>
    <dbReference type="NCBI Taxonomy" id="870485"/>
    <lineage>
        <taxon>Bacteria</taxon>
        <taxon>Pseudomonadati</taxon>
        <taxon>Bacteroidota</taxon>
        <taxon>Flavobacteriia</taxon>
        <taxon>Flavobacteriales</taxon>
        <taxon>Flavobacteriaceae</taxon>
        <taxon>Aquimarina</taxon>
    </lineage>
</organism>
<dbReference type="InterPro" id="IPR034032">
    <property type="entry name" value="Zn_MMP-like_bac"/>
</dbReference>
<proteinExistence type="predicted"/>
<dbReference type="InterPro" id="IPR032534">
    <property type="entry name" value="EcxA_zinc-bd"/>
</dbReference>
<name>A0ABP6USN2_9FLAO</name>
<keyword evidence="3" id="KW-0378">Hydrolase</keyword>
<feature type="domain" description="DUF5117" evidence="2">
    <location>
        <begin position="114"/>
        <end position="306"/>
    </location>
</feature>
<dbReference type="InterPro" id="IPR024079">
    <property type="entry name" value="MetalloPept_cat_dom_sf"/>
</dbReference>
<dbReference type="Pfam" id="PF17148">
    <property type="entry name" value="DUF5117"/>
    <property type="match status" value="1"/>
</dbReference>
<evidence type="ECO:0000259" key="2">
    <source>
        <dbReference type="Pfam" id="PF17148"/>
    </source>
</evidence>
<dbReference type="Proteomes" id="UP001500459">
    <property type="component" value="Unassembled WGS sequence"/>
</dbReference>
<dbReference type="PANTHER" id="PTHR38478:SF1">
    <property type="entry name" value="ZINC DEPENDENT METALLOPROTEASE DOMAIN LIPOPROTEIN"/>
    <property type="match status" value="1"/>
</dbReference>
<dbReference type="RefSeq" id="WP_344929109.1">
    <property type="nucleotide sequence ID" value="NZ_BAABCW010000014.1"/>
</dbReference>
<dbReference type="GO" id="GO:0008237">
    <property type="term" value="F:metallopeptidase activity"/>
    <property type="evidence" value="ECO:0007669"/>
    <property type="project" value="UniProtKB-KW"/>
</dbReference>
<feature type="domain" description="EcxA zinc-binding" evidence="1">
    <location>
        <begin position="472"/>
        <end position="783"/>
    </location>
</feature>
<evidence type="ECO:0000313" key="4">
    <source>
        <dbReference type="Proteomes" id="UP001500459"/>
    </source>
</evidence>
<keyword evidence="4" id="KW-1185">Reference proteome</keyword>
<dbReference type="Gene3D" id="3.40.390.10">
    <property type="entry name" value="Collagenase (Catalytic Domain)"/>
    <property type="match status" value="1"/>
</dbReference>
<dbReference type="CDD" id="cd04276">
    <property type="entry name" value="ZnMc_MMP_like_2"/>
    <property type="match status" value="1"/>
</dbReference>
<dbReference type="EMBL" id="BAABCW010000014">
    <property type="protein sequence ID" value="GAA3515416.1"/>
    <property type="molecule type" value="Genomic_DNA"/>
</dbReference>
<keyword evidence="3" id="KW-0482">Metalloprotease</keyword>
<protein>
    <submittedName>
        <fullName evidence="3">Zinc-dependent metalloprotease</fullName>
    </submittedName>
</protein>
<dbReference type="SUPFAM" id="SSF55486">
    <property type="entry name" value="Metalloproteases ('zincins'), catalytic domain"/>
    <property type="match status" value="1"/>
</dbReference>